<comment type="caution">
    <text evidence="1">The sequence shown here is derived from an EMBL/GenBank/DDBJ whole genome shotgun (WGS) entry which is preliminary data.</text>
</comment>
<organism evidence="1 2">
    <name type="scientific">Racocetra persica</name>
    <dbReference type="NCBI Taxonomy" id="160502"/>
    <lineage>
        <taxon>Eukaryota</taxon>
        <taxon>Fungi</taxon>
        <taxon>Fungi incertae sedis</taxon>
        <taxon>Mucoromycota</taxon>
        <taxon>Glomeromycotina</taxon>
        <taxon>Glomeromycetes</taxon>
        <taxon>Diversisporales</taxon>
        <taxon>Gigasporaceae</taxon>
        <taxon>Racocetra</taxon>
    </lineage>
</organism>
<gene>
    <name evidence="1" type="ORF">RPERSI_LOCUS35701</name>
</gene>
<keyword evidence="2" id="KW-1185">Reference proteome</keyword>
<accession>A0ACA9SZ97</accession>
<evidence type="ECO:0000313" key="1">
    <source>
        <dbReference type="EMBL" id="CAG8849643.1"/>
    </source>
</evidence>
<name>A0ACA9SZ97_9GLOM</name>
<feature type="non-terminal residue" evidence="1">
    <location>
        <position position="110"/>
    </location>
</feature>
<evidence type="ECO:0000313" key="2">
    <source>
        <dbReference type="Proteomes" id="UP000789920"/>
    </source>
</evidence>
<proteinExistence type="predicted"/>
<sequence>QEIGKIKEKLENAPNPSPNDTPDNNNPPAPDNSDPNQNKPVEYVATKINDNTFKYHFVINNASGEKLKCPPVSQKTRDKPFEFVVIKSEVLNNISQDFSAFIPHLTPNAR</sequence>
<dbReference type="Proteomes" id="UP000789920">
    <property type="component" value="Unassembled WGS sequence"/>
</dbReference>
<dbReference type="EMBL" id="CAJVQC010166695">
    <property type="protein sequence ID" value="CAG8849643.1"/>
    <property type="molecule type" value="Genomic_DNA"/>
</dbReference>
<reference evidence="1" key="1">
    <citation type="submission" date="2021-06" db="EMBL/GenBank/DDBJ databases">
        <authorList>
            <person name="Kallberg Y."/>
            <person name="Tangrot J."/>
            <person name="Rosling A."/>
        </authorList>
    </citation>
    <scope>NUCLEOTIDE SEQUENCE</scope>
    <source>
        <strain evidence="1">MA461A</strain>
    </source>
</reference>
<feature type="non-terminal residue" evidence="1">
    <location>
        <position position="1"/>
    </location>
</feature>
<protein>
    <submittedName>
        <fullName evidence="1">33013_t:CDS:1</fullName>
    </submittedName>
</protein>